<feature type="transmembrane region" description="Helical" evidence="1">
    <location>
        <begin position="44"/>
        <end position="63"/>
    </location>
</feature>
<dbReference type="Proteomes" id="UP000182427">
    <property type="component" value="Chromosome I"/>
</dbReference>
<evidence type="ECO:0000313" key="3">
    <source>
        <dbReference type="Proteomes" id="UP000182427"/>
    </source>
</evidence>
<protein>
    <submittedName>
        <fullName evidence="2">Uncharacterized protein</fullName>
    </submittedName>
</protein>
<organism evidence="2 3">
    <name type="scientific">Terriglobus roseus</name>
    <dbReference type="NCBI Taxonomy" id="392734"/>
    <lineage>
        <taxon>Bacteria</taxon>
        <taxon>Pseudomonadati</taxon>
        <taxon>Acidobacteriota</taxon>
        <taxon>Terriglobia</taxon>
        <taxon>Terriglobales</taxon>
        <taxon>Acidobacteriaceae</taxon>
        <taxon>Terriglobus</taxon>
    </lineage>
</organism>
<keyword evidence="1" id="KW-0472">Membrane</keyword>
<gene>
    <name evidence="2" type="ORF">SAMN05444167_2957</name>
</gene>
<reference evidence="2 3" key="1">
    <citation type="submission" date="2016-10" db="EMBL/GenBank/DDBJ databases">
        <authorList>
            <person name="de Groot N.N."/>
        </authorList>
    </citation>
    <scope>NUCLEOTIDE SEQUENCE [LARGE SCALE GENOMIC DNA]</scope>
    <source>
        <strain evidence="2 3">GAS232</strain>
    </source>
</reference>
<proteinExistence type="predicted"/>
<evidence type="ECO:0000256" key="1">
    <source>
        <dbReference type="SAM" id="Phobius"/>
    </source>
</evidence>
<dbReference type="RefSeq" id="WP_083345815.1">
    <property type="nucleotide sequence ID" value="NZ_LT629690.1"/>
</dbReference>
<accession>A0A1G7MZT0</accession>
<evidence type="ECO:0000313" key="2">
    <source>
        <dbReference type="EMBL" id="SDF67181.1"/>
    </source>
</evidence>
<keyword evidence="1" id="KW-0812">Transmembrane</keyword>
<dbReference type="AlphaFoldDB" id="A0A1G7MZT0"/>
<feature type="transmembrane region" description="Helical" evidence="1">
    <location>
        <begin position="158"/>
        <end position="177"/>
    </location>
</feature>
<sequence length="196" mass="21680">MKLSSYKASVLGVQCFIFSVPIGVHVLRPQTHFLFPPLGDADGFLIGVGFCIVGLFTIMPWVWKKTQSPWLDSIAIVATFAFGIWYGVLVQKYVVGVPVQSQGKIVYLSVGSVKSLNAQKYFPNAKAREMLHDRGPREEEVRWLYTDESIDSARDQLLLSYISFLAAANLSVGFLALRKARQEHSSNALSNPASAP</sequence>
<feature type="transmembrane region" description="Helical" evidence="1">
    <location>
        <begin position="7"/>
        <end position="24"/>
    </location>
</feature>
<keyword evidence="1" id="KW-1133">Transmembrane helix</keyword>
<feature type="transmembrane region" description="Helical" evidence="1">
    <location>
        <begin position="70"/>
        <end position="88"/>
    </location>
</feature>
<name>A0A1G7MZT0_9BACT</name>
<dbReference type="EMBL" id="LT629690">
    <property type="protein sequence ID" value="SDF67181.1"/>
    <property type="molecule type" value="Genomic_DNA"/>
</dbReference>
<keyword evidence="3" id="KW-1185">Reference proteome</keyword>